<organism evidence="1 2">
    <name type="scientific">Paenibacillus gyeongsangnamensis</name>
    <dbReference type="NCBI Taxonomy" id="3388067"/>
    <lineage>
        <taxon>Bacteria</taxon>
        <taxon>Bacillati</taxon>
        <taxon>Bacillota</taxon>
        <taxon>Bacilli</taxon>
        <taxon>Bacillales</taxon>
        <taxon>Paenibacillaceae</taxon>
        <taxon>Paenibacillus</taxon>
    </lineage>
</organism>
<keyword evidence="2" id="KW-1185">Reference proteome</keyword>
<protein>
    <submittedName>
        <fullName evidence="1">Uncharacterized protein</fullName>
    </submittedName>
</protein>
<accession>A0ABT4QBS0</accession>
<dbReference type="EMBL" id="JAQAGZ010000011">
    <property type="protein sequence ID" value="MCZ8514316.1"/>
    <property type="molecule type" value="Genomic_DNA"/>
</dbReference>
<evidence type="ECO:0000313" key="2">
    <source>
        <dbReference type="Proteomes" id="UP001527882"/>
    </source>
</evidence>
<proteinExistence type="predicted"/>
<dbReference type="RefSeq" id="WP_269882834.1">
    <property type="nucleotide sequence ID" value="NZ_JAQAGZ010000011.1"/>
</dbReference>
<reference evidence="1 2" key="1">
    <citation type="submission" date="2022-12" db="EMBL/GenBank/DDBJ databases">
        <title>Draft genome sequence of Paenibacillus sp. dW9.</title>
        <authorList>
            <person name="Choi E.-W."/>
            <person name="Kim D.-U."/>
        </authorList>
    </citation>
    <scope>NUCLEOTIDE SEQUENCE [LARGE SCALE GENOMIC DNA]</scope>
    <source>
        <strain evidence="2">dW9</strain>
    </source>
</reference>
<evidence type="ECO:0000313" key="1">
    <source>
        <dbReference type="EMBL" id="MCZ8514316.1"/>
    </source>
</evidence>
<gene>
    <name evidence="1" type="ORF">O9H85_18165</name>
</gene>
<dbReference type="Proteomes" id="UP001527882">
    <property type="component" value="Unassembled WGS sequence"/>
</dbReference>
<sequence length="126" mass="13715">MVIYCKKCHTSNEDKKAKAAADAKAKEEEKAKNPTWNVKVLLATQNGNVPLAVKMLVGDVSENGQDAATGDVLKTPWNYYGRPVKFSGTIGILHGYPPGSDFEKRGILSQEEGKQPQLAVVTNKLE</sequence>
<comment type="caution">
    <text evidence="1">The sequence shown here is derived from an EMBL/GenBank/DDBJ whole genome shotgun (WGS) entry which is preliminary data.</text>
</comment>
<name>A0ABT4QBS0_9BACL</name>